<organism evidence="8 9">
    <name type="scientific">Buchnera aphidicola subsp. Uroleucon sonchi</name>
    <dbReference type="NCBI Taxonomy" id="118118"/>
    <lineage>
        <taxon>Bacteria</taxon>
        <taxon>Pseudomonadati</taxon>
        <taxon>Pseudomonadota</taxon>
        <taxon>Gammaproteobacteria</taxon>
        <taxon>Enterobacterales</taxon>
        <taxon>Erwiniaceae</taxon>
        <taxon>Buchnera</taxon>
    </lineage>
</organism>
<keyword evidence="6" id="KW-0472">Membrane</keyword>
<dbReference type="EMBL" id="CP047588">
    <property type="protein sequence ID" value="QIE02219.1"/>
    <property type="molecule type" value="Genomic_DNA"/>
</dbReference>
<dbReference type="InterPro" id="IPR050266">
    <property type="entry name" value="AB_hydrolase_sf"/>
</dbReference>
<evidence type="ECO:0000313" key="9">
    <source>
        <dbReference type="Proteomes" id="UP000502958"/>
    </source>
</evidence>
<evidence type="ECO:0000256" key="6">
    <source>
        <dbReference type="SAM" id="Phobius"/>
    </source>
</evidence>
<protein>
    <recommendedName>
        <fullName evidence="5">Pimeloyl-[acyl-carrier protein] methyl ester esterase</fullName>
        <ecNumber evidence="5">3.1.1.85</ecNumber>
    </recommendedName>
    <alternativeName>
        <fullName evidence="5">Biotin synthesis protein BioH</fullName>
    </alternativeName>
    <alternativeName>
        <fullName evidence="5">Carboxylesterase BioH</fullName>
    </alternativeName>
</protein>
<feature type="transmembrane region" description="Helical" evidence="6">
    <location>
        <begin position="67"/>
        <end position="92"/>
    </location>
</feature>
<name>A0A6C1FIH1_BUCUN</name>
<dbReference type="UniPathway" id="UPA00078"/>
<feature type="binding site" evidence="5">
    <location>
        <position position="235"/>
    </location>
    <ligand>
        <name>substrate</name>
    </ligand>
</feature>
<dbReference type="AlphaFoldDB" id="A0A6C1FIH1"/>
<keyword evidence="6" id="KW-0812">Transmembrane</keyword>
<comment type="catalytic activity">
    <reaction evidence="5">
        <text>6-carboxyhexanoyl-[ACP] methyl ester + H2O = 6-carboxyhexanoyl-[ACP] + methanol + H(+)</text>
        <dbReference type="Rhea" id="RHEA:42700"/>
        <dbReference type="Rhea" id="RHEA-COMP:9955"/>
        <dbReference type="Rhea" id="RHEA-COMP:10186"/>
        <dbReference type="ChEBI" id="CHEBI:15377"/>
        <dbReference type="ChEBI" id="CHEBI:15378"/>
        <dbReference type="ChEBI" id="CHEBI:17790"/>
        <dbReference type="ChEBI" id="CHEBI:78846"/>
        <dbReference type="ChEBI" id="CHEBI:82735"/>
        <dbReference type="EC" id="3.1.1.85"/>
    </reaction>
</comment>
<comment type="function">
    <text evidence="5">The physiological role of BioH is to remove the methyl group introduced by BioC when the pimeloyl moiety is complete. It allows to synthesize pimeloyl-ACP via the fatty acid synthetic pathway through the hydrolysis of the ester bonds of pimeloyl-ACP esters.</text>
</comment>
<dbReference type="GO" id="GO:0016020">
    <property type="term" value="C:membrane"/>
    <property type="evidence" value="ECO:0007669"/>
    <property type="project" value="TreeGrafter"/>
</dbReference>
<dbReference type="GO" id="GO:0009102">
    <property type="term" value="P:biotin biosynthetic process"/>
    <property type="evidence" value="ECO:0007669"/>
    <property type="project" value="UniProtKB-UniRule"/>
</dbReference>
<comment type="similarity">
    <text evidence="5">Belongs to the AB hydrolase superfamily. Carboxylesterase BioH family.</text>
</comment>
<evidence type="ECO:0000256" key="2">
    <source>
        <dbReference type="ARBA" id="ARBA00022490"/>
    </source>
</evidence>
<evidence type="ECO:0000259" key="7">
    <source>
        <dbReference type="Pfam" id="PF00561"/>
    </source>
</evidence>
<evidence type="ECO:0000256" key="3">
    <source>
        <dbReference type="ARBA" id="ARBA00022756"/>
    </source>
</evidence>
<dbReference type="PANTHER" id="PTHR43798">
    <property type="entry name" value="MONOACYLGLYCEROL LIPASE"/>
    <property type="match status" value="1"/>
</dbReference>
<comment type="pathway">
    <text evidence="5">Cofactor biosynthesis; biotin biosynthesis.</text>
</comment>
<dbReference type="NCBIfam" id="TIGR01738">
    <property type="entry name" value="bioH"/>
    <property type="match status" value="1"/>
</dbReference>
<proteinExistence type="inferred from homology"/>
<reference evidence="8 9" key="1">
    <citation type="submission" date="2020-01" db="EMBL/GenBank/DDBJ databases">
        <title>Complete genome of Buchnera aphidicola isolated from Chaitophorus populeti.</title>
        <authorList>
            <person name="Park J."/>
            <person name="Xi H."/>
        </authorList>
    </citation>
    <scope>NUCLEOTIDE SEQUENCE [LARGE SCALE GENOMIC DNA]</scope>
    <source>
        <strain evidence="8 9">UsonBac</strain>
    </source>
</reference>
<dbReference type="GO" id="GO:0090499">
    <property type="term" value="F:pimelyl-[acyl-carrier protein] methyl ester esterase activity"/>
    <property type="evidence" value="ECO:0007669"/>
    <property type="project" value="UniProtKB-EC"/>
</dbReference>
<dbReference type="GO" id="GO:0005737">
    <property type="term" value="C:cytoplasm"/>
    <property type="evidence" value="ECO:0007669"/>
    <property type="project" value="UniProtKB-SubCell"/>
</dbReference>
<evidence type="ECO:0000256" key="1">
    <source>
        <dbReference type="ARBA" id="ARBA00022487"/>
    </source>
</evidence>
<dbReference type="InterPro" id="IPR000073">
    <property type="entry name" value="AB_hydrolase_1"/>
</dbReference>
<dbReference type="HAMAP" id="MF_01260">
    <property type="entry name" value="Carboxylester"/>
    <property type="match status" value="1"/>
</dbReference>
<feature type="transmembrane region" description="Helical" evidence="6">
    <location>
        <begin position="14"/>
        <end position="33"/>
    </location>
</feature>
<evidence type="ECO:0000313" key="8">
    <source>
        <dbReference type="EMBL" id="QIE02219.1"/>
    </source>
</evidence>
<keyword evidence="4 5" id="KW-0378">Hydrolase</keyword>
<feature type="active site" description="Nucleophile" evidence="5">
    <location>
        <position position="82"/>
    </location>
</feature>
<feature type="binding site" evidence="5">
    <location>
        <position position="22"/>
    </location>
    <ligand>
        <name>substrate</name>
    </ligand>
</feature>
<keyword evidence="3 5" id="KW-0093">Biotin biosynthesis</keyword>
<feature type="active site" evidence="5">
    <location>
        <position position="207"/>
    </location>
</feature>
<evidence type="ECO:0000256" key="5">
    <source>
        <dbReference type="HAMAP-Rule" id="MF_01260"/>
    </source>
</evidence>
<dbReference type="InterPro" id="IPR010076">
    <property type="entry name" value="BioH"/>
</dbReference>
<keyword evidence="6" id="KW-1133">Transmembrane helix</keyword>
<dbReference type="EC" id="3.1.1.85" evidence="5"/>
<feature type="active site" evidence="5">
    <location>
        <position position="235"/>
    </location>
</feature>
<comment type="caution">
    <text evidence="5">Lacks conserved residue(s) required for the propagation of feature annotation.</text>
</comment>
<accession>A0A6C1FIH1</accession>
<dbReference type="Pfam" id="PF00561">
    <property type="entry name" value="Abhydrolase_1"/>
    <property type="match status" value="1"/>
</dbReference>
<dbReference type="PANTHER" id="PTHR43798:SF31">
    <property type="entry name" value="AB HYDROLASE SUPERFAMILY PROTEIN YCLE"/>
    <property type="match status" value="1"/>
</dbReference>
<dbReference type="InterPro" id="IPR029058">
    <property type="entry name" value="AB_hydrolase_fold"/>
</dbReference>
<keyword evidence="2 5" id="KW-0963">Cytoplasm</keyword>
<comment type="subunit">
    <text evidence="5">Monomer.</text>
</comment>
<comment type="subcellular location">
    <subcellularLocation>
        <location evidence="5">Cytoplasm</location>
    </subcellularLocation>
</comment>
<sequence length="256" mass="29789">MTNLYWDTIGTGKINIVFLNGWGISSKIWFFIIKKLKYDFKFYLIDLPGSGKNNTLMPEKIDKIMKILYKIIPQNAILIGWSIGGLIVNYFALCYPKHSLALINVASSPCFIEKKNWPGIKKNVINKFYFYLKTKYYKTINNFLNIEQITSKQSTEDINILKIILSSEPQPNLELLNNNLEMMFSFDLREDIMCLKMPILRIYGELDNLIPKKIAYILDKKWPSTHSIIIKKSAHAPFITHKNQFCSILLNFTKSL</sequence>
<dbReference type="Proteomes" id="UP000502958">
    <property type="component" value="Chromosome"/>
</dbReference>
<dbReference type="Gene3D" id="3.40.50.1820">
    <property type="entry name" value="alpha/beta hydrolase"/>
    <property type="match status" value="1"/>
</dbReference>
<gene>
    <name evidence="5 8" type="primary">bioH</name>
    <name evidence="8" type="ORF">GUU85_02575</name>
</gene>
<evidence type="ECO:0000256" key="4">
    <source>
        <dbReference type="ARBA" id="ARBA00022801"/>
    </source>
</evidence>
<dbReference type="SUPFAM" id="SSF53474">
    <property type="entry name" value="alpha/beta-Hydrolases"/>
    <property type="match status" value="1"/>
</dbReference>
<keyword evidence="1 5" id="KW-0719">Serine esterase</keyword>
<dbReference type="RefSeq" id="WP_163119654.1">
    <property type="nucleotide sequence ID" value="NZ_CP047588.1"/>
</dbReference>
<feature type="domain" description="AB hydrolase-1" evidence="7">
    <location>
        <begin position="16"/>
        <end position="241"/>
    </location>
</feature>